<proteinExistence type="predicted"/>
<gene>
    <name evidence="2" type="ORF">AFUS01_LOCUS36415</name>
</gene>
<dbReference type="GO" id="GO:1990112">
    <property type="term" value="C:RQC complex"/>
    <property type="evidence" value="ECO:0007669"/>
    <property type="project" value="TreeGrafter"/>
</dbReference>
<dbReference type="OrthoDB" id="205993at2759"/>
<keyword evidence="3" id="KW-1185">Reference proteome</keyword>
<sequence>PFFILLFKHLGFVGQRACYRTALELCKRLLSLDPDNDPLCTTLMIDFYAIKSQEYEWLIDLFNFCESKKNLSQLPNFAYSVALASQLLSIEATNVKLGKSKWKPSENNITEINVKELSAKSDKQLQYALLMFPSILRPLMDKCSIQGDTRISNHFYFNNLRSSNSRALDLLCELYVWRTHHVWKDPRLFGWLEKNALAVLDLVDANDPLVHDYEEKRKRRYQGTPRNIIRHVLLADSKELTINLPPEVSKEPILNYDPLPPLDSVNIYTHTREITPSSNENRQGLLSMLANSILFDLNAPVANNVAGPAVEGAAARNQLNPNNVGAGLQQSVNALLDAMRALLSDARPREDEGAEGGDESEDDLPDME</sequence>
<protein>
    <recommendedName>
        <fullName evidence="4">Transcription factor 25</fullName>
    </recommendedName>
</protein>
<dbReference type="Pfam" id="PF04910">
    <property type="entry name" value="Tcf25"/>
    <property type="match status" value="1"/>
</dbReference>
<evidence type="ECO:0008006" key="4">
    <source>
        <dbReference type="Google" id="ProtNLM"/>
    </source>
</evidence>
<dbReference type="EMBL" id="CAJVCH010539499">
    <property type="protein sequence ID" value="CAG7826360.1"/>
    <property type="molecule type" value="Genomic_DNA"/>
</dbReference>
<evidence type="ECO:0000256" key="1">
    <source>
        <dbReference type="SAM" id="MobiDB-lite"/>
    </source>
</evidence>
<dbReference type="PANTHER" id="PTHR22684:SF0">
    <property type="entry name" value="RIBOSOME QUALITY CONTROL COMPLEX SUBUNIT TCF25"/>
    <property type="match status" value="1"/>
</dbReference>
<dbReference type="Proteomes" id="UP000708208">
    <property type="component" value="Unassembled WGS sequence"/>
</dbReference>
<dbReference type="PANTHER" id="PTHR22684">
    <property type="entry name" value="NULP1-RELATED"/>
    <property type="match status" value="1"/>
</dbReference>
<evidence type="ECO:0000313" key="2">
    <source>
        <dbReference type="EMBL" id="CAG7826360.1"/>
    </source>
</evidence>
<dbReference type="AlphaFoldDB" id="A0A8J2L7B7"/>
<accession>A0A8J2L7B7</accession>
<feature type="region of interest" description="Disordered" evidence="1">
    <location>
        <begin position="343"/>
        <end position="368"/>
    </location>
</feature>
<dbReference type="InterPro" id="IPR006994">
    <property type="entry name" value="TCF25/Rqc1"/>
</dbReference>
<feature type="non-terminal residue" evidence="2">
    <location>
        <position position="368"/>
    </location>
</feature>
<name>A0A8J2L7B7_9HEXA</name>
<reference evidence="2" key="1">
    <citation type="submission" date="2021-06" db="EMBL/GenBank/DDBJ databases">
        <authorList>
            <person name="Hodson N. C."/>
            <person name="Mongue J. A."/>
            <person name="Jaron S. K."/>
        </authorList>
    </citation>
    <scope>NUCLEOTIDE SEQUENCE</scope>
</reference>
<organism evidence="2 3">
    <name type="scientific">Allacma fusca</name>
    <dbReference type="NCBI Taxonomy" id="39272"/>
    <lineage>
        <taxon>Eukaryota</taxon>
        <taxon>Metazoa</taxon>
        <taxon>Ecdysozoa</taxon>
        <taxon>Arthropoda</taxon>
        <taxon>Hexapoda</taxon>
        <taxon>Collembola</taxon>
        <taxon>Symphypleona</taxon>
        <taxon>Sminthuridae</taxon>
        <taxon>Allacma</taxon>
    </lineage>
</organism>
<comment type="caution">
    <text evidence="2">The sequence shown here is derived from an EMBL/GenBank/DDBJ whole genome shotgun (WGS) entry which is preliminary data.</text>
</comment>
<evidence type="ECO:0000313" key="3">
    <source>
        <dbReference type="Proteomes" id="UP000708208"/>
    </source>
</evidence>
<feature type="compositionally biased region" description="Acidic residues" evidence="1">
    <location>
        <begin position="352"/>
        <end position="368"/>
    </location>
</feature>